<keyword evidence="6" id="KW-1185">Reference proteome</keyword>
<dbReference type="InterPro" id="IPR001610">
    <property type="entry name" value="PAC"/>
</dbReference>
<dbReference type="InterPro" id="IPR000700">
    <property type="entry name" value="PAS-assoc_C"/>
</dbReference>
<dbReference type="CDD" id="cd00130">
    <property type="entry name" value="PAS"/>
    <property type="match status" value="1"/>
</dbReference>
<gene>
    <name evidence="5" type="ORF">JWV37_03495</name>
</gene>
<dbReference type="PANTHER" id="PTHR46663">
    <property type="entry name" value="DIGUANYLATE CYCLASE DGCT-RELATED"/>
    <property type="match status" value="1"/>
</dbReference>
<evidence type="ECO:0000313" key="5">
    <source>
        <dbReference type="EMBL" id="MBN2963836.1"/>
    </source>
</evidence>
<dbReference type="CDD" id="cd01949">
    <property type="entry name" value="GGDEF"/>
    <property type="match status" value="1"/>
</dbReference>
<proteinExistence type="predicted"/>
<dbReference type="InterPro" id="IPR035965">
    <property type="entry name" value="PAS-like_dom_sf"/>
</dbReference>
<dbReference type="NCBIfam" id="TIGR00254">
    <property type="entry name" value="GGDEF"/>
    <property type="match status" value="1"/>
</dbReference>
<accession>A0ABS2WQ77</accession>
<feature type="domain" description="GGDEF" evidence="4">
    <location>
        <begin position="752"/>
        <end position="889"/>
    </location>
</feature>
<dbReference type="Pfam" id="PF00990">
    <property type="entry name" value="GGDEF"/>
    <property type="match status" value="1"/>
</dbReference>
<dbReference type="PROSITE" id="PS50887">
    <property type="entry name" value="GGDEF"/>
    <property type="match status" value="1"/>
</dbReference>
<dbReference type="InterPro" id="IPR029787">
    <property type="entry name" value="Nucleotide_cyclase"/>
</dbReference>
<dbReference type="SMART" id="SM00062">
    <property type="entry name" value="PBPb"/>
    <property type="match status" value="1"/>
</dbReference>
<dbReference type="Proteomes" id="UP000703590">
    <property type="component" value="Unassembled WGS sequence"/>
</dbReference>
<dbReference type="PROSITE" id="PS50112">
    <property type="entry name" value="PAS"/>
    <property type="match status" value="1"/>
</dbReference>
<evidence type="ECO:0000259" key="3">
    <source>
        <dbReference type="PROSITE" id="PS50113"/>
    </source>
</evidence>
<dbReference type="SUPFAM" id="SSF55073">
    <property type="entry name" value="Nucleotide cyclase"/>
    <property type="match status" value="1"/>
</dbReference>
<dbReference type="PROSITE" id="PS50113">
    <property type="entry name" value="PAC"/>
    <property type="match status" value="1"/>
</dbReference>
<reference evidence="5" key="2">
    <citation type="submission" date="2021-02" db="EMBL/GenBank/DDBJ databases">
        <authorList>
            <person name="Merkel A.Y."/>
        </authorList>
    </citation>
    <scope>NUCLEOTIDE SEQUENCE</scope>
    <source>
        <strain evidence="5">T05b</strain>
    </source>
</reference>
<dbReference type="Pfam" id="PF13426">
    <property type="entry name" value="PAS_9"/>
    <property type="match status" value="1"/>
</dbReference>
<dbReference type="Gene3D" id="3.30.70.270">
    <property type="match status" value="1"/>
</dbReference>
<dbReference type="SMART" id="SM00267">
    <property type="entry name" value="GGDEF"/>
    <property type="match status" value="1"/>
</dbReference>
<protein>
    <submittedName>
        <fullName evidence="5">ABC transporter substrate-binding protein</fullName>
    </submittedName>
</protein>
<dbReference type="InterPro" id="IPR001638">
    <property type="entry name" value="Solute-binding_3/MltF_N"/>
</dbReference>
<dbReference type="Pfam" id="PF00497">
    <property type="entry name" value="SBP_bac_3"/>
    <property type="match status" value="1"/>
</dbReference>
<feature type="transmembrane region" description="Helical" evidence="1">
    <location>
        <begin position="562"/>
        <end position="581"/>
    </location>
</feature>
<dbReference type="InterPro" id="IPR000014">
    <property type="entry name" value="PAS"/>
</dbReference>
<evidence type="ECO:0000259" key="2">
    <source>
        <dbReference type="PROSITE" id="PS50112"/>
    </source>
</evidence>
<evidence type="ECO:0000313" key="6">
    <source>
        <dbReference type="Proteomes" id="UP000703590"/>
    </source>
</evidence>
<dbReference type="InterPro" id="IPR043128">
    <property type="entry name" value="Rev_trsase/Diguanyl_cyclase"/>
</dbReference>
<dbReference type="PANTHER" id="PTHR46663:SF3">
    <property type="entry name" value="SLL0267 PROTEIN"/>
    <property type="match status" value="1"/>
</dbReference>
<dbReference type="CDD" id="cd13708">
    <property type="entry name" value="PBP2_BvgS_like_1"/>
    <property type="match status" value="1"/>
</dbReference>
<dbReference type="InterPro" id="IPR000160">
    <property type="entry name" value="GGDEF_dom"/>
</dbReference>
<keyword evidence="1" id="KW-0472">Membrane</keyword>
<reference evidence="5" key="1">
    <citation type="submission" date="2021-02" db="EMBL/GenBank/DDBJ databases">
        <title>Sulfurospirillum tamanensis sp. nov.</title>
        <authorList>
            <person name="Frolova A."/>
            <person name="Merkel A."/>
            <person name="Slobodkin A."/>
        </authorList>
    </citation>
    <scope>NUCLEOTIDE SEQUENCE</scope>
    <source>
        <strain evidence="5">T05b</strain>
    </source>
</reference>
<keyword evidence="1" id="KW-0812">Transmembrane</keyword>
<feature type="domain" description="PAS" evidence="2">
    <location>
        <begin position="597"/>
        <end position="670"/>
    </location>
</feature>
<organism evidence="5 6">
    <name type="scientific">Sulfurospirillum tamanense</name>
    <dbReference type="NCBI Taxonomy" id="2813362"/>
    <lineage>
        <taxon>Bacteria</taxon>
        <taxon>Pseudomonadati</taxon>
        <taxon>Campylobacterota</taxon>
        <taxon>Epsilonproteobacteria</taxon>
        <taxon>Campylobacterales</taxon>
        <taxon>Sulfurospirillaceae</taxon>
        <taxon>Sulfurospirillum</taxon>
    </lineage>
</organism>
<name>A0ABS2WQ77_9BACT</name>
<keyword evidence="1" id="KW-1133">Transmembrane helix</keyword>
<dbReference type="RefSeq" id="WP_205458344.1">
    <property type="nucleotide sequence ID" value="NZ_JAFHKK010000005.1"/>
</dbReference>
<dbReference type="Gene3D" id="3.30.450.20">
    <property type="entry name" value="PAS domain"/>
    <property type="match status" value="1"/>
</dbReference>
<dbReference type="Pfam" id="PF09084">
    <property type="entry name" value="NMT1"/>
    <property type="match status" value="1"/>
</dbReference>
<evidence type="ECO:0000256" key="1">
    <source>
        <dbReference type="SAM" id="Phobius"/>
    </source>
</evidence>
<dbReference type="EMBL" id="JAFHKK010000005">
    <property type="protein sequence ID" value="MBN2963836.1"/>
    <property type="molecule type" value="Genomic_DNA"/>
</dbReference>
<evidence type="ECO:0000259" key="4">
    <source>
        <dbReference type="PROSITE" id="PS50887"/>
    </source>
</evidence>
<dbReference type="Gene3D" id="3.40.190.10">
    <property type="entry name" value="Periplasmic binding protein-like II"/>
    <property type="match status" value="4"/>
</dbReference>
<sequence length="893" mass="101521">MVRITAFFLVIVSWLSAQEAVTLQLKWLHQFQFAGYYAALEKGFYEEEGLHVTIRARDTLSNNIDQVIAGEAQYGVSDSILFLYRAKGEPVVIVSPIFQHSPSVVLTLKSSGIDSPYKLENKKLVFYPRDTDGFGVLAMLKHLDVRPQLIREKSLNSVALLKEGKVDALSAYATNEPFYFLEEGVDVNILNPSNYGFAMYGDMLFTNAFEAKNHPDRVERFRRASLKGWEYALKHKEEIVRLIHKKYAPHKSLEHLRFEADATEQMIGQKITPLGTLDKGRLEYTLKTYAEHGLIDNNVPVDEYVFTTFKEMVESNAPILTQEELAYLAKKRTLNVCIQPDWMPFEKNEQGKHVGMSADYMAVFGRQLDISSRLVETSSWAETLAFAREKKCDIIPFIVDTPERRDFLRFTQPYLSAPLVLVTSINEIFVDALHQVSGKKVGIVGGYAINEMLKANYPKIKFIEVESLDRGFELVRKGELFGFVNSLPVAGYQIQQKYFGQLKIGTKLDEFLSLSVGVRDDEPILAAILDKAIAMTSSNEHQEIFNRWVSVSYERGSDYALVLWWAIGLSSVFGVVVFLVVKSNRALNSEIEGRKIVEQKLTRYIDLVDKHIIVSSTDLRGVITEASTKFCEISGYSKEELIGKKHNLIKDPNTPKEFYEQMWRDLIEKDYWSGEVHNRSKNGTYYWVRASISSIFDLQGNKIGYTAIRQNITSEKLLEEMSIKDELTGAFNRRFFNESVPRMINSAKRDKTVVTFAIFDVDYFKPYNDTYGHQAGDKALKKIVEAVAGCLGRSDDTLYRLGGEEFGVFYRGLDISQSKDFLEKMRMAIEELRIKHEGNKASPYITASFGAVIKKANEISSLDALYKEADDLLYEAKEAGRNKVRSNVPDGVS</sequence>
<dbReference type="SUPFAM" id="SSF55785">
    <property type="entry name" value="PYP-like sensor domain (PAS domain)"/>
    <property type="match status" value="1"/>
</dbReference>
<comment type="caution">
    <text evidence="5">The sequence shown here is derived from an EMBL/GenBank/DDBJ whole genome shotgun (WGS) entry which is preliminary data.</text>
</comment>
<dbReference type="InterPro" id="IPR015168">
    <property type="entry name" value="SsuA/THI5"/>
</dbReference>
<dbReference type="NCBIfam" id="TIGR00229">
    <property type="entry name" value="sensory_box"/>
    <property type="match status" value="1"/>
</dbReference>
<dbReference type="SUPFAM" id="SSF53850">
    <property type="entry name" value="Periplasmic binding protein-like II"/>
    <property type="match status" value="2"/>
</dbReference>
<feature type="domain" description="PAC" evidence="3">
    <location>
        <begin position="672"/>
        <end position="724"/>
    </location>
</feature>
<dbReference type="InterPro" id="IPR052163">
    <property type="entry name" value="DGC-Regulatory_Protein"/>
</dbReference>
<dbReference type="SMART" id="SM00086">
    <property type="entry name" value="PAC"/>
    <property type="match status" value="1"/>
</dbReference>